<evidence type="ECO:0000259" key="1">
    <source>
        <dbReference type="SMART" id="SM00867"/>
    </source>
</evidence>
<accession>A0A6J4K5D6</accession>
<dbReference type="InterPro" id="IPR036761">
    <property type="entry name" value="TTHA0802/YceI-like_sf"/>
</dbReference>
<dbReference type="Gene3D" id="2.40.128.110">
    <property type="entry name" value="Lipid/polyisoprenoid-binding, YceI-like"/>
    <property type="match status" value="1"/>
</dbReference>
<dbReference type="Pfam" id="PF04264">
    <property type="entry name" value="YceI"/>
    <property type="match status" value="1"/>
</dbReference>
<dbReference type="PANTHER" id="PTHR34406:SF1">
    <property type="entry name" value="PROTEIN YCEI"/>
    <property type="match status" value="1"/>
</dbReference>
<gene>
    <name evidence="2" type="ORF">AVDCRST_MAG56-5036</name>
</gene>
<protein>
    <submittedName>
        <fullName evidence="2">Rhodanese-like domain protein</fullName>
    </submittedName>
</protein>
<sequence>METQQFNIAGPESNVEWVGRKVTGAHNGTIAIKEGTLLFEDDRLAGGRFVIDTQSIKILDITDPATNAQFAGHLASDDFFSSEQYPEATFGITGAEPRGNGFYHVTGDLTIKGITHPVSFDAQVNRLGTLVTASGKITIDRTKFGIKFRSGNFFLHLGDNLIYNNFDLNVRLTAQAVAQTEAVAQTATLY</sequence>
<dbReference type="SMART" id="SM00867">
    <property type="entry name" value="YceI"/>
    <property type="match status" value="1"/>
</dbReference>
<dbReference type="EMBL" id="CADCTQ010000418">
    <property type="protein sequence ID" value="CAA9296068.1"/>
    <property type="molecule type" value="Genomic_DNA"/>
</dbReference>
<evidence type="ECO:0000313" key="2">
    <source>
        <dbReference type="EMBL" id="CAA9296068.1"/>
    </source>
</evidence>
<proteinExistence type="predicted"/>
<name>A0A6J4K5D6_9SPHI</name>
<reference evidence="2" key="1">
    <citation type="submission" date="2020-02" db="EMBL/GenBank/DDBJ databases">
        <authorList>
            <person name="Meier V. D."/>
        </authorList>
    </citation>
    <scope>NUCLEOTIDE SEQUENCE</scope>
    <source>
        <strain evidence="2">AVDCRST_MAG56</strain>
    </source>
</reference>
<dbReference type="SUPFAM" id="SSF101874">
    <property type="entry name" value="YceI-like"/>
    <property type="match status" value="1"/>
</dbReference>
<dbReference type="InterPro" id="IPR007372">
    <property type="entry name" value="Lipid/polyisoprenoid-bd_YceI"/>
</dbReference>
<organism evidence="2">
    <name type="scientific">uncultured Cytophagales bacterium</name>
    <dbReference type="NCBI Taxonomy" id="158755"/>
    <lineage>
        <taxon>Bacteria</taxon>
        <taxon>Pseudomonadati</taxon>
        <taxon>Bacteroidota</taxon>
        <taxon>Sphingobacteriia</taxon>
        <taxon>Sphingobacteriales</taxon>
        <taxon>environmental samples</taxon>
    </lineage>
</organism>
<feature type="domain" description="Lipid/polyisoprenoid-binding YceI-like" evidence="1">
    <location>
        <begin position="5"/>
        <end position="175"/>
    </location>
</feature>
<dbReference type="PANTHER" id="PTHR34406">
    <property type="entry name" value="PROTEIN YCEI"/>
    <property type="match status" value="1"/>
</dbReference>
<dbReference type="AlphaFoldDB" id="A0A6J4K5D6"/>